<feature type="non-terminal residue" evidence="2">
    <location>
        <position position="1"/>
    </location>
</feature>
<dbReference type="Proteomes" id="UP000178758">
    <property type="component" value="Unassembled WGS sequence"/>
</dbReference>
<keyword evidence="1" id="KW-1277">Toxin-antitoxin system</keyword>
<evidence type="ECO:0000256" key="1">
    <source>
        <dbReference type="ARBA" id="ARBA00022649"/>
    </source>
</evidence>
<gene>
    <name evidence="2" type="ORF">A3J78_02465</name>
</gene>
<dbReference type="SUPFAM" id="SSF143011">
    <property type="entry name" value="RelE-like"/>
    <property type="match status" value="1"/>
</dbReference>
<evidence type="ECO:0000313" key="2">
    <source>
        <dbReference type="EMBL" id="OGD54118.1"/>
    </source>
</evidence>
<evidence type="ECO:0008006" key="4">
    <source>
        <dbReference type="Google" id="ProtNLM"/>
    </source>
</evidence>
<dbReference type="EMBL" id="MEZJ01000020">
    <property type="protein sequence ID" value="OGD54118.1"/>
    <property type="molecule type" value="Genomic_DNA"/>
</dbReference>
<dbReference type="AlphaFoldDB" id="A0A1F5DFZ7"/>
<protein>
    <recommendedName>
        <fullName evidence="4">Addiction module toxin RelE</fullName>
    </recommendedName>
</protein>
<dbReference type="InterPro" id="IPR007712">
    <property type="entry name" value="RelE/ParE_toxin"/>
</dbReference>
<accession>A0A1F5DFZ7</accession>
<proteinExistence type="predicted"/>
<organism evidence="2 3">
    <name type="scientific">Candidatus Beckwithbacteria bacterium RBG_13_35_6</name>
    <dbReference type="NCBI Taxonomy" id="1797456"/>
    <lineage>
        <taxon>Bacteria</taxon>
        <taxon>Candidatus Beckwithiibacteriota</taxon>
    </lineage>
</organism>
<dbReference type="InterPro" id="IPR035093">
    <property type="entry name" value="RelE/ParE_toxin_dom_sf"/>
</dbReference>
<dbReference type="Pfam" id="PF05016">
    <property type="entry name" value="ParE_toxin"/>
    <property type="match status" value="1"/>
</dbReference>
<dbReference type="Gene3D" id="3.30.2310.20">
    <property type="entry name" value="RelE-like"/>
    <property type="match status" value="1"/>
</dbReference>
<evidence type="ECO:0000313" key="3">
    <source>
        <dbReference type="Proteomes" id="UP000178758"/>
    </source>
</evidence>
<sequence>KVKYSSFARKHLKKLPKNAQFKVVKKIRQLKVDPFLGKKLRGDFKSQRSFKAWPYRIIYHYLPKEKLLFIDIIEHKQQVYK</sequence>
<comment type="caution">
    <text evidence="2">The sequence shown here is derived from an EMBL/GenBank/DDBJ whole genome shotgun (WGS) entry which is preliminary data.</text>
</comment>
<name>A0A1F5DFZ7_9BACT</name>
<reference evidence="2 3" key="1">
    <citation type="journal article" date="2016" name="Nat. Commun.">
        <title>Thousands of microbial genomes shed light on interconnected biogeochemical processes in an aquifer system.</title>
        <authorList>
            <person name="Anantharaman K."/>
            <person name="Brown C.T."/>
            <person name="Hug L.A."/>
            <person name="Sharon I."/>
            <person name="Castelle C.J."/>
            <person name="Probst A.J."/>
            <person name="Thomas B.C."/>
            <person name="Singh A."/>
            <person name="Wilkins M.J."/>
            <person name="Karaoz U."/>
            <person name="Brodie E.L."/>
            <person name="Williams K.H."/>
            <person name="Hubbard S.S."/>
            <person name="Banfield J.F."/>
        </authorList>
    </citation>
    <scope>NUCLEOTIDE SEQUENCE [LARGE SCALE GENOMIC DNA]</scope>
</reference>